<comment type="caution">
    <text evidence="1">The sequence shown here is derived from an EMBL/GenBank/DDBJ whole genome shotgun (WGS) entry which is preliminary data.</text>
</comment>
<sequence>MTDRELLELAAWAAGIKAGWVDTPYEQCFKVPYQSADGLTGGWKVWNPLEDDGDALRLAVKLRLHISQQLSYVSVSQPHGAAATRGVSWSGQYNDEPYTATRRPIVHAAAEIGKTRSD</sequence>
<dbReference type="RefSeq" id="WP_279997346.1">
    <property type="nucleotide sequence ID" value="NZ_JAOCDZ010000030.1"/>
</dbReference>
<dbReference type="AlphaFoldDB" id="A0AA42S7R4"/>
<evidence type="ECO:0000313" key="2">
    <source>
        <dbReference type="Proteomes" id="UP001161094"/>
    </source>
</evidence>
<proteinExistence type="predicted"/>
<protein>
    <submittedName>
        <fullName evidence="1">Uncharacterized protein</fullName>
    </submittedName>
</protein>
<organism evidence="1 2">
    <name type="scientific">Achromobacter spanius</name>
    <dbReference type="NCBI Taxonomy" id="217203"/>
    <lineage>
        <taxon>Bacteria</taxon>
        <taxon>Pseudomonadati</taxon>
        <taxon>Pseudomonadota</taxon>
        <taxon>Betaproteobacteria</taxon>
        <taxon>Burkholderiales</taxon>
        <taxon>Alcaligenaceae</taxon>
        <taxon>Achromobacter</taxon>
    </lineage>
</organism>
<reference evidence="1" key="1">
    <citation type="submission" date="2022-09" db="EMBL/GenBank/DDBJ databases">
        <title>Intensive care unit water sources are persistently colonized with multi-drug resistant bacteria and are the site of extensive horizontal gene transfer of antibiotic resistance genes.</title>
        <authorList>
            <person name="Diorio-Toth L."/>
        </authorList>
    </citation>
    <scope>NUCLEOTIDE SEQUENCE</scope>
    <source>
        <strain evidence="1">GD03843</strain>
    </source>
</reference>
<evidence type="ECO:0000313" key="1">
    <source>
        <dbReference type="EMBL" id="MDH0739793.1"/>
    </source>
</evidence>
<dbReference type="Proteomes" id="UP001161094">
    <property type="component" value="Unassembled WGS sequence"/>
</dbReference>
<name>A0AA42S7R4_9BURK</name>
<accession>A0AA42S7R4</accession>
<dbReference type="EMBL" id="JAOCDZ010000030">
    <property type="protein sequence ID" value="MDH0739793.1"/>
    <property type="molecule type" value="Genomic_DNA"/>
</dbReference>
<gene>
    <name evidence="1" type="ORF">N5D93_28575</name>
</gene>